<evidence type="ECO:0000256" key="2">
    <source>
        <dbReference type="ARBA" id="ARBA00009310"/>
    </source>
</evidence>
<keyword evidence="5 16" id="KW-0472">Membrane</keyword>
<evidence type="ECO:0000256" key="6">
    <source>
        <dbReference type="ARBA" id="ARBA00024615"/>
    </source>
</evidence>
<comment type="catalytic activity">
    <reaction evidence="8">
        <text>a 1,2-diacyl-sn-glycero-3-phospho-(1D-myo-inositol)(in) = a 1,2-diacyl-sn-glycero-3-phospho-(1D-myo-inositol)(out)</text>
        <dbReference type="Rhea" id="RHEA:38691"/>
        <dbReference type="ChEBI" id="CHEBI:57880"/>
    </reaction>
</comment>
<evidence type="ECO:0000313" key="18">
    <source>
        <dbReference type="Proteomes" id="UP001209878"/>
    </source>
</evidence>
<accession>A0AAD9PAY6</accession>
<evidence type="ECO:0000256" key="14">
    <source>
        <dbReference type="ARBA" id="ARBA00093208"/>
    </source>
</evidence>
<dbReference type="Proteomes" id="UP001209878">
    <property type="component" value="Unassembled WGS sequence"/>
</dbReference>
<organism evidence="17 18">
    <name type="scientific">Ridgeia piscesae</name>
    <name type="common">Tubeworm</name>
    <dbReference type="NCBI Taxonomy" id="27915"/>
    <lineage>
        <taxon>Eukaryota</taxon>
        <taxon>Metazoa</taxon>
        <taxon>Spiralia</taxon>
        <taxon>Lophotrochozoa</taxon>
        <taxon>Annelida</taxon>
        <taxon>Polychaeta</taxon>
        <taxon>Sedentaria</taxon>
        <taxon>Canalipalpata</taxon>
        <taxon>Sabellida</taxon>
        <taxon>Siboglinidae</taxon>
        <taxon>Ridgeia</taxon>
    </lineage>
</organism>
<comment type="function">
    <text evidence="13">Scramblase that mediates the translocation of glucosaminylphosphatidylinositol (alpha-D-GlcN-(1-6)-(1,2-diacyl-sn-glycero-3-phospho)-1D-myo-inositol, GlcN-PI) across the endoplasmic reticulum (ER) membrane, from the cytosolic leaflet to the luminal leaflet of the ER membrane, where it participates in the biosynthesis of glycosylphosphatidylinositol (GPI). GPI is a lipid glycoconjugate involved in post-translational modification of proteins. Can also translocate 1,2-diacyl-sn-glycero-3-phospho-(1D-myo-inositol) (phosphatidylinositol or PI), as well as several other phospholipids (1,2-diacyl-sn-glycero-3-phosphocholine, 1,2-diacyl-sn-glycero-3-phosphoethanolamine), and N-acetylglucosaminylphosphatidylinositol (GlcNAc-PI) in vitro.</text>
</comment>
<keyword evidence="3 16" id="KW-0812">Transmembrane</keyword>
<evidence type="ECO:0000256" key="3">
    <source>
        <dbReference type="ARBA" id="ARBA00022692"/>
    </source>
</evidence>
<feature type="region of interest" description="Disordered" evidence="15">
    <location>
        <begin position="1"/>
        <end position="46"/>
    </location>
</feature>
<comment type="subcellular location">
    <subcellularLocation>
        <location evidence="1">Membrane</location>
        <topology evidence="1">Multi-pass membrane protein</topology>
    </subcellularLocation>
</comment>
<evidence type="ECO:0000256" key="4">
    <source>
        <dbReference type="ARBA" id="ARBA00022989"/>
    </source>
</evidence>
<comment type="caution">
    <text evidence="17">The sequence shown here is derived from an EMBL/GenBank/DDBJ whole genome shotgun (WGS) entry which is preliminary data.</text>
</comment>
<feature type="compositionally biased region" description="Basic residues" evidence="15">
    <location>
        <begin position="26"/>
        <end position="40"/>
    </location>
</feature>
<dbReference type="GO" id="GO:0016020">
    <property type="term" value="C:membrane"/>
    <property type="evidence" value="ECO:0007669"/>
    <property type="project" value="UniProtKB-SubCell"/>
</dbReference>
<gene>
    <name evidence="17" type="ORF">NP493_53g18025</name>
</gene>
<dbReference type="GO" id="GO:0012505">
    <property type="term" value="C:endomembrane system"/>
    <property type="evidence" value="ECO:0007669"/>
    <property type="project" value="TreeGrafter"/>
</dbReference>
<evidence type="ECO:0000256" key="16">
    <source>
        <dbReference type="SAM" id="Phobius"/>
    </source>
</evidence>
<evidence type="ECO:0000256" key="15">
    <source>
        <dbReference type="SAM" id="MobiDB-lite"/>
    </source>
</evidence>
<evidence type="ECO:0000256" key="10">
    <source>
        <dbReference type="ARBA" id="ARBA00040905"/>
    </source>
</evidence>
<dbReference type="PANTHER" id="PTHR21347:SF0">
    <property type="entry name" value="LIPID SCRAMBLASE CLPTM1L"/>
    <property type="match status" value="1"/>
</dbReference>
<evidence type="ECO:0000256" key="9">
    <source>
        <dbReference type="ARBA" id="ARBA00036810"/>
    </source>
</evidence>
<evidence type="ECO:0000256" key="1">
    <source>
        <dbReference type="ARBA" id="ARBA00004141"/>
    </source>
</evidence>
<evidence type="ECO:0000256" key="5">
    <source>
        <dbReference type="ARBA" id="ARBA00023136"/>
    </source>
</evidence>
<keyword evidence="4 16" id="KW-1133">Transmembrane helix</keyword>
<protein>
    <recommendedName>
        <fullName evidence="10">Lipid scramblase CLPTM1L</fullName>
    </recommendedName>
    <alternativeName>
        <fullName evidence="12">Cisplatin resistance-related protein 9</fullName>
    </alternativeName>
    <alternativeName>
        <fullName evidence="11">Cleft lip and palate transmembrane protein 1-like protein</fullName>
    </alternativeName>
</protein>
<evidence type="ECO:0000313" key="17">
    <source>
        <dbReference type="EMBL" id="KAK2191461.1"/>
    </source>
</evidence>
<evidence type="ECO:0000256" key="8">
    <source>
        <dbReference type="ARBA" id="ARBA00035895"/>
    </source>
</evidence>
<evidence type="ECO:0000256" key="7">
    <source>
        <dbReference type="ARBA" id="ARBA00024631"/>
    </source>
</evidence>
<comment type="catalytic activity">
    <reaction evidence="7">
        <text>a 1,2-diacyl-sn-glycero-3-phosphocholine(in) = a 1,2-diacyl-sn-glycero-3-phosphocholine(out)</text>
        <dbReference type="Rhea" id="RHEA:38571"/>
        <dbReference type="ChEBI" id="CHEBI:57643"/>
    </reaction>
</comment>
<comment type="similarity">
    <text evidence="2">Belongs to the CLPTM1 family.</text>
</comment>
<dbReference type="InterPro" id="IPR008429">
    <property type="entry name" value="CLPTM1"/>
</dbReference>
<proteinExistence type="inferred from homology"/>
<dbReference type="EMBL" id="JAODUO010000053">
    <property type="protein sequence ID" value="KAK2191461.1"/>
    <property type="molecule type" value="Genomic_DNA"/>
</dbReference>
<dbReference type="AlphaFoldDB" id="A0AAD9PAY6"/>
<evidence type="ECO:0000256" key="12">
    <source>
        <dbReference type="ARBA" id="ARBA00043155"/>
    </source>
</evidence>
<evidence type="ECO:0000256" key="11">
    <source>
        <dbReference type="ARBA" id="ARBA00042320"/>
    </source>
</evidence>
<reference evidence="17" key="1">
    <citation type="journal article" date="2023" name="Mol. Biol. Evol.">
        <title>Third-Generation Sequencing Reveals the Adaptive Role of the Epigenome in Three Deep-Sea Polychaetes.</title>
        <authorList>
            <person name="Perez M."/>
            <person name="Aroh O."/>
            <person name="Sun Y."/>
            <person name="Lan Y."/>
            <person name="Juniper S.K."/>
            <person name="Young C.R."/>
            <person name="Angers B."/>
            <person name="Qian P.Y."/>
        </authorList>
    </citation>
    <scope>NUCLEOTIDE SEQUENCE</scope>
    <source>
        <strain evidence="17">R07B-5</strain>
    </source>
</reference>
<dbReference type="PANTHER" id="PTHR21347">
    <property type="entry name" value="CLEFT LIP AND PALATE ASSOCIATED TRANSMEMBRANE PROTEIN-RELATED"/>
    <property type="match status" value="1"/>
</dbReference>
<comment type="catalytic activity">
    <reaction evidence="6">
        <text>a 1,2-diacyl-sn-glycero-3-phosphoethanolamine(in) = a 1,2-diacyl-sn-glycero-3-phosphoethanolamine(out)</text>
        <dbReference type="Rhea" id="RHEA:38895"/>
        <dbReference type="ChEBI" id="CHEBI:64612"/>
    </reaction>
</comment>
<feature type="compositionally biased region" description="Basic and acidic residues" evidence="15">
    <location>
        <begin position="11"/>
        <end position="25"/>
    </location>
</feature>
<name>A0AAD9PAY6_RIDPI</name>
<comment type="catalytic activity">
    <reaction evidence="9">
        <text>6-(alpha-D-glucosaminyl)-(1-octadecanoyl,2-(9Z)-octadecenoyl-sn-glycero-3-phospho)-1D-myo-inositol(in) = 6-(alpha-D-glucosaminyl)-(1-octadecanoyl,2-(9Z)-octadecenoyl-sn-glycero-3-phospho)-1D-myo-inositol(out)</text>
        <dbReference type="Rhea" id="RHEA:71495"/>
        <dbReference type="ChEBI" id="CHEBI:190691"/>
    </reaction>
</comment>
<feature type="transmembrane region" description="Helical" evidence="16">
    <location>
        <begin position="52"/>
        <end position="70"/>
    </location>
</feature>
<comment type="catalytic activity">
    <reaction evidence="14">
        <text>a 6-(alpha-D-glucosaminyl)-1-(1,2-diacyl-sn-glycero-3-phospho)-1D-myo-inositol(in) = a 6-(alpha-D-glucosaminyl)-1-(1,2-diacyl-sn-glycero-3-phospho)-1D-myo-inositol(out)</text>
        <dbReference type="Rhea" id="RHEA:71491"/>
        <dbReference type="ChEBI" id="CHEBI:57997"/>
    </reaction>
</comment>
<evidence type="ECO:0000256" key="13">
    <source>
        <dbReference type="ARBA" id="ARBA00045827"/>
    </source>
</evidence>
<sequence>MRKAGKGGIEQVRRGREEVRKEKGSGKRKRKQKGKRKRKQDGRGKESKVNGVYAFGFLFMLPQLFVNYKLKSVAHLPWRAFMYKVHHRLYPVDKKRVNEYGQSFDDEKEKETKKTK</sequence>
<keyword evidence="18" id="KW-1185">Reference proteome</keyword>